<dbReference type="EMBL" id="JAAAHW010003588">
    <property type="protein sequence ID" value="KAF9982398.1"/>
    <property type="molecule type" value="Genomic_DNA"/>
</dbReference>
<sequence length="188" mass="20885">MGELLQACAGSLGLKTLKFNRFHVPGSTIRALSTYHGHSLEELILTDSNGTSSSDLSLVVTNCPQLRCIEVRVKVNGSWLQDLLKSPWVCTDLRKLRLELIPTFQPLPPLPPPSVFDDLSTVNFFPSPSPSSSDNEELVELMQRQFWSQIGALKNLKILQLSIGLKGIPWSDMLSMVQEDIDHICGLE</sequence>
<dbReference type="Proteomes" id="UP000749646">
    <property type="component" value="Unassembled WGS sequence"/>
</dbReference>
<proteinExistence type="predicted"/>
<reference evidence="1" key="1">
    <citation type="journal article" date="2020" name="Fungal Divers.">
        <title>Resolving the Mortierellaceae phylogeny through synthesis of multi-gene phylogenetics and phylogenomics.</title>
        <authorList>
            <person name="Vandepol N."/>
            <person name="Liber J."/>
            <person name="Desiro A."/>
            <person name="Na H."/>
            <person name="Kennedy M."/>
            <person name="Barry K."/>
            <person name="Grigoriev I.V."/>
            <person name="Miller A.N."/>
            <person name="O'Donnell K."/>
            <person name="Stajich J.E."/>
            <person name="Bonito G."/>
        </authorList>
    </citation>
    <scope>NUCLEOTIDE SEQUENCE</scope>
    <source>
        <strain evidence="1">MES-2147</strain>
    </source>
</reference>
<feature type="non-terminal residue" evidence="1">
    <location>
        <position position="188"/>
    </location>
</feature>
<dbReference type="Gene3D" id="3.80.10.10">
    <property type="entry name" value="Ribonuclease Inhibitor"/>
    <property type="match status" value="1"/>
</dbReference>
<name>A0A9P6SMC5_9FUNG</name>
<dbReference type="SUPFAM" id="SSF52047">
    <property type="entry name" value="RNI-like"/>
    <property type="match status" value="1"/>
</dbReference>
<comment type="caution">
    <text evidence="1">The sequence shown here is derived from an EMBL/GenBank/DDBJ whole genome shotgun (WGS) entry which is preliminary data.</text>
</comment>
<dbReference type="InterPro" id="IPR032675">
    <property type="entry name" value="LRR_dom_sf"/>
</dbReference>
<protein>
    <submittedName>
        <fullName evidence="1">Uncharacterized protein</fullName>
    </submittedName>
</protein>
<organism evidence="1 2">
    <name type="scientific">Modicella reniformis</name>
    <dbReference type="NCBI Taxonomy" id="1440133"/>
    <lineage>
        <taxon>Eukaryota</taxon>
        <taxon>Fungi</taxon>
        <taxon>Fungi incertae sedis</taxon>
        <taxon>Mucoromycota</taxon>
        <taxon>Mortierellomycotina</taxon>
        <taxon>Mortierellomycetes</taxon>
        <taxon>Mortierellales</taxon>
        <taxon>Mortierellaceae</taxon>
        <taxon>Modicella</taxon>
    </lineage>
</organism>
<keyword evidence="2" id="KW-1185">Reference proteome</keyword>
<dbReference type="AlphaFoldDB" id="A0A9P6SMC5"/>
<accession>A0A9P6SMC5</accession>
<evidence type="ECO:0000313" key="2">
    <source>
        <dbReference type="Proteomes" id="UP000749646"/>
    </source>
</evidence>
<evidence type="ECO:0000313" key="1">
    <source>
        <dbReference type="EMBL" id="KAF9982398.1"/>
    </source>
</evidence>
<dbReference type="OrthoDB" id="2440092at2759"/>
<gene>
    <name evidence="1" type="ORF">BGZ65_002915</name>
</gene>